<feature type="region of interest" description="Disordered" evidence="1">
    <location>
        <begin position="1"/>
        <end position="119"/>
    </location>
</feature>
<feature type="compositionally biased region" description="Basic and acidic residues" evidence="1">
    <location>
        <begin position="109"/>
        <end position="119"/>
    </location>
</feature>
<protein>
    <submittedName>
        <fullName evidence="2">Uncharacterized protein</fullName>
    </submittedName>
</protein>
<gene>
    <name evidence="2" type="ORF">NDU88_000340</name>
</gene>
<proteinExistence type="predicted"/>
<reference evidence="2" key="1">
    <citation type="journal article" date="2022" name="bioRxiv">
        <title>Sequencing and chromosome-scale assembly of the giantPleurodeles waltlgenome.</title>
        <authorList>
            <person name="Brown T."/>
            <person name="Elewa A."/>
            <person name="Iarovenko S."/>
            <person name="Subramanian E."/>
            <person name="Araus A.J."/>
            <person name="Petzold A."/>
            <person name="Susuki M."/>
            <person name="Suzuki K.-i.T."/>
            <person name="Hayashi T."/>
            <person name="Toyoda A."/>
            <person name="Oliveira C."/>
            <person name="Osipova E."/>
            <person name="Leigh N.D."/>
            <person name="Simon A."/>
            <person name="Yun M.H."/>
        </authorList>
    </citation>
    <scope>NUCLEOTIDE SEQUENCE</scope>
    <source>
        <strain evidence="2">20211129_DDA</strain>
        <tissue evidence="2">Liver</tissue>
    </source>
</reference>
<dbReference type="EMBL" id="JANPWB010000015">
    <property type="protein sequence ID" value="KAJ1087146.1"/>
    <property type="molecule type" value="Genomic_DNA"/>
</dbReference>
<dbReference type="Proteomes" id="UP001066276">
    <property type="component" value="Chromosome 11"/>
</dbReference>
<name>A0AAV7L698_PLEWA</name>
<feature type="compositionally biased region" description="Polar residues" evidence="1">
    <location>
        <begin position="80"/>
        <end position="97"/>
    </location>
</feature>
<evidence type="ECO:0000256" key="1">
    <source>
        <dbReference type="SAM" id="MobiDB-lite"/>
    </source>
</evidence>
<keyword evidence="3" id="KW-1185">Reference proteome</keyword>
<accession>A0AAV7L698</accession>
<organism evidence="2 3">
    <name type="scientific">Pleurodeles waltl</name>
    <name type="common">Iberian ribbed newt</name>
    <dbReference type="NCBI Taxonomy" id="8319"/>
    <lineage>
        <taxon>Eukaryota</taxon>
        <taxon>Metazoa</taxon>
        <taxon>Chordata</taxon>
        <taxon>Craniata</taxon>
        <taxon>Vertebrata</taxon>
        <taxon>Euteleostomi</taxon>
        <taxon>Amphibia</taxon>
        <taxon>Batrachia</taxon>
        <taxon>Caudata</taxon>
        <taxon>Salamandroidea</taxon>
        <taxon>Salamandridae</taxon>
        <taxon>Pleurodelinae</taxon>
        <taxon>Pleurodeles</taxon>
    </lineage>
</organism>
<evidence type="ECO:0000313" key="3">
    <source>
        <dbReference type="Proteomes" id="UP001066276"/>
    </source>
</evidence>
<evidence type="ECO:0000313" key="2">
    <source>
        <dbReference type="EMBL" id="KAJ1087146.1"/>
    </source>
</evidence>
<comment type="caution">
    <text evidence="2">The sequence shown here is derived from an EMBL/GenBank/DDBJ whole genome shotgun (WGS) entry which is preliminary data.</text>
</comment>
<sequence length="119" mass="12999">MENIQTQAGRRTPPPSDALVHAGTRRGGHRQEQRGAGTDPGYGVFINREPPLEPEQPPLSARLPDTAPARPGMPAPDSPGRQQEQTTGLRAKTSQSGPLLKKKACRWYKRLEESPARLS</sequence>
<dbReference type="AlphaFoldDB" id="A0AAV7L698"/>